<dbReference type="Gene3D" id="2.40.30.10">
    <property type="entry name" value="Translation factors"/>
    <property type="match status" value="1"/>
</dbReference>
<evidence type="ECO:0000259" key="2">
    <source>
        <dbReference type="PROSITE" id="PS51384"/>
    </source>
</evidence>
<reference evidence="3" key="1">
    <citation type="submission" date="2022-10" db="EMBL/GenBank/DDBJ databases">
        <title>Catenovulum adriacola sp. nov. isolated in the Harbour of Susak.</title>
        <authorList>
            <person name="Schoch T."/>
            <person name="Reich S.J."/>
            <person name="Stoeferle S."/>
            <person name="Flaiz M."/>
            <person name="Kazda M."/>
            <person name="Riedel C.U."/>
            <person name="Duerre P."/>
        </authorList>
    </citation>
    <scope>NUCLEOTIDE SEQUENCE</scope>
    <source>
        <strain evidence="3">TS8</strain>
    </source>
</reference>
<dbReference type="InterPro" id="IPR017938">
    <property type="entry name" value="Riboflavin_synthase-like_b-brl"/>
</dbReference>
<dbReference type="InterPro" id="IPR039374">
    <property type="entry name" value="SIP_fam"/>
</dbReference>
<dbReference type="SUPFAM" id="SSF63380">
    <property type="entry name" value="Riboflavin synthase domain-like"/>
    <property type="match status" value="1"/>
</dbReference>
<dbReference type="PROSITE" id="PS51384">
    <property type="entry name" value="FAD_FR"/>
    <property type="match status" value="1"/>
</dbReference>
<dbReference type="Proteomes" id="UP001163726">
    <property type="component" value="Chromosome"/>
</dbReference>
<sequence length="249" mass="27413">MKKAIRLTRVTQIIDLSPHLRRIILTGEALSDFPQDQIGAYIKVLIPDANPTAPGVNAEDENTLIKRSYTIQNFNPTTKELSLDFVINCHNGPASNWAKTAKIGDELKIAGPGPRKLTNLSASNYLFIGDLTSINAIAAYNNMIPPDALSYIFITVPTEKDIPTGNINTLTGFNVHWIIDNALDEYSNQLLEQLAALPKLPTDTQVFIGAEGHQVRITKNYLSNEHNLNNFAASAYWKKGINADGRTSP</sequence>
<evidence type="ECO:0000313" key="4">
    <source>
        <dbReference type="Proteomes" id="UP001163726"/>
    </source>
</evidence>
<name>A0ABY7AMM2_9ALTE</name>
<comment type="similarity">
    <text evidence="1">Belongs to the SIP oxidoreductase family.</text>
</comment>
<dbReference type="InterPro" id="IPR007037">
    <property type="entry name" value="SIP_rossman_dom"/>
</dbReference>
<organism evidence="3 4">
    <name type="scientific">Catenovulum adriaticum</name>
    <dbReference type="NCBI Taxonomy" id="2984846"/>
    <lineage>
        <taxon>Bacteria</taxon>
        <taxon>Pseudomonadati</taxon>
        <taxon>Pseudomonadota</taxon>
        <taxon>Gammaproteobacteria</taxon>
        <taxon>Alteromonadales</taxon>
        <taxon>Alteromonadaceae</taxon>
        <taxon>Catenovulum</taxon>
    </lineage>
</organism>
<accession>A0ABY7AMM2</accession>
<protein>
    <submittedName>
        <fullName evidence="3">Siderophore-interacting protein</fullName>
    </submittedName>
</protein>
<gene>
    <name evidence="3" type="ORF">OLW01_01395</name>
</gene>
<dbReference type="RefSeq" id="WP_268074852.1">
    <property type="nucleotide sequence ID" value="NZ_CP109965.1"/>
</dbReference>
<feature type="domain" description="FAD-binding FR-type" evidence="2">
    <location>
        <begin position="3"/>
        <end position="119"/>
    </location>
</feature>
<dbReference type="PANTHER" id="PTHR30157:SF0">
    <property type="entry name" value="NADPH-DEPENDENT FERRIC-CHELATE REDUCTASE"/>
    <property type="match status" value="1"/>
</dbReference>
<dbReference type="Gene3D" id="3.40.50.80">
    <property type="entry name" value="Nucleotide-binding domain of ferredoxin-NADP reductase (FNR) module"/>
    <property type="match status" value="1"/>
</dbReference>
<dbReference type="EMBL" id="CP109965">
    <property type="protein sequence ID" value="WAJ70502.1"/>
    <property type="molecule type" value="Genomic_DNA"/>
</dbReference>
<dbReference type="InterPro" id="IPR039261">
    <property type="entry name" value="FNR_nucleotide-bd"/>
</dbReference>
<evidence type="ECO:0000313" key="3">
    <source>
        <dbReference type="EMBL" id="WAJ70502.1"/>
    </source>
</evidence>
<keyword evidence="4" id="KW-1185">Reference proteome</keyword>
<dbReference type="Pfam" id="PF08021">
    <property type="entry name" value="FAD_binding_9"/>
    <property type="match status" value="1"/>
</dbReference>
<dbReference type="PANTHER" id="PTHR30157">
    <property type="entry name" value="FERRIC REDUCTASE, NADPH-DEPENDENT"/>
    <property type="match status" value="1"/>
</dbReference>
<evidence type="ECO:0000256" key="1">
    <source>
        <dbReference type="ARBA" id="ARBA00035644"/>
    </source>
</evidence>
<dbReference type="InterPro" id="IPR013113">
    <property type="entry name" value="SIP_FAD-bd"/>
</dbReference>
<proteinExistence type="inferred from homology"/>
<dbReference type="CDD" id="cd06193">
    <property type="entry name" value="siderophore_interacting"/>
    <property type="match status" value="1"/>
</dbReference>
<dbReference type="Pfam" id="PF04954">
    <property type="entry name" value="SIP"/>
    <property type="match status" value="1"/>
</dbReference>
<dbReference type="InterPro" id="IPR017927">
    <property type="entry name" value="FAD-bd_FR_type"/>
</dbReference>